<name>A0AAW0DTU6_9AGAR</name>
<gene>
    <name evidence="1" type="ORF">R3P38DRAFT_3579613</name>
</gene>
<reference evidence="1 2" key="1">
    <citation type="journal article" date="2024" name="J Genomics">
        <title>Draft genome sequencing and assembly of Favolaschia claudopus CIRM-BRFM 2984 isolated from oak limbs.</title>
        <authorList>
            <person name="Navarro D."/>
            <person name="Drula E."/>
            <person name="Chaduli D."/>
            <person name="Cazenave R."/>
            <person name="Ahrendt S."/>
            <person name="Wang J."/>
            <person name="Lipzen A."/>
            <person name="Daum C."/>
            <person name="Barry K."/>
            <person name="Grigoriev I.V."/>
            <person name="Favel A."/>
            <person name="Rosso M.N."/>
            <person name="Martin F."/>
        </authorList>
    </citation>
    <scope>NUCLEOTIDE SEQUENCE [LARGE SCALE GENOMIC DNA]</scope>
    <source>
        <strain evidence="1 2">CIRM-BRFM 2984</strain>
    </source>
</reference>
<evidence type="ECO:0008006" key="3">
    <source>
        <dbReference type="Google" id="ProtNLM"/>
    </source>
</evidence>
<evidence type="ECO:0000313" key="1">
    <source>
        <dbReference type="EMBL" id="KAK7054275.1"/>
    </source>
</evidence>
<proteinExistence type="predicted"/>
<dbReference type="AlphaFoldDB" id="A0AAW0DTU6"/>
<sequence length="388" mass="43275">MDRVPPNGLNPTSLIGAKGAELKFWIIQTNEAAEKKVLNVSGTVESLRSNLASYYGFDLTVNPRVESINVPTVDESIRDRQWADLVDLGVEWKNTVRAGRTFKLVYEADNLVPKNVIESVLPPSQDSRPIANQEGVAQAASIIIPPQHTFPHHSIVNHSSAAHVAAPPVHNYSATTSSTQAAAVIPPTTPAQSTSAPLHNDAAQHEAASILDDMSTAIAGLERCEGLRQIIEQIESGQVKAIRDRYGPSEPGRRGTAHPSWSKYSNLVSKRERLYRVLTQDFMGDKERFFSFFSVPTPANKKRKRTTDNSGASEEYFRAFRKIVEAMPWCDADIIAEQQKAEYLDEAGQFLKEKWATVWDVKNSWEIWREIGKERYENTKKKTGKSDS</sequence>
<dbReference type="Proteomes" id="UP001362999">
    <property type="component" value="Unassembled WGS sequence"/>
</dbReference>
<organism evidence="1 2">
    <name type="scientific">Favolaschia claudopus</name>
    <dbReference type="NCBI Taxonomy" id="2862362"/>
    <lineage>
        <taxon>Eukaryota</taxon>
        <taxon>Fungi</taxon>
        <taxon>Dikarya</taxon>
        <taxon>Basidiomycota</taxon>
        <taxon>Agaricomycotina</taxon>
        <taxon>Agaricomycetes</taxon>
        <taxon>Agaricomycetidae</taxon>
        <taxon>Agaricales</taxon>
        <taxon>Marasmiineae</taxon>
        <taxon>Mycenaceae</taxon>
        <taxon>Favolaschia</taxon>
    </lineage>
</organism>
<protein>
    <recommendedName>
        <fullName evidence="3">Gag protein</fullName>
    </recommendedName>
</protein>
<evidence type="ECO:0000313" key="2">
    <source>
        <dbReference type="Proteomes" id="UP001362999"/>
    </source>
</evidence>
<comment type="caution">
    <text evidence="1">The sequence shown here is derived from an EMBL/GenBank/DDBJ whole genome shotgun (WGS) entry which is preliminary data.</text>
</comment>
<dbReference type="EMBL" id="JAWWNJ010000006">
    <property type="protein sequence ID" value="KAK7054275.1"/>
    <property type="molecule type" value="Genomic_DNA"/>
</dbReference>
<accession>A0AAW0DTU6</accession>
<keyword evidence="2" id="KW-1185">Reference proteome</keyword>